<reference evidence="1 2" key="1">
    <citation type="submission" date="2020-03" db="EMBL/GenBank/DDBJ databases">
        <title>Roseomonas selenitidurans sp. nov. isolated from soil.</title>
        <authorList>
            <person name="Liu H."/>
        </authorList>
    </citation>
    <scope>NUCLEOTIDE SEQUENCE [LARGE SCALE GENOMIC DNA]</scope>
    <source>
        <strain evidence="1 2">JCM 15073</strain>
    </source>
</reference>
<dbReference type="InterPro" id="IPR053842">
    <property type="entry name" value="NikA-like"/>
</dbReference>
<dbReference type="EMBL" id="JAAVTX010000011">
    <property type="protein sequence ID" value="NKE48621.1"/>
    <property type="molecule type" value="Genomic_DNA"/>
</dbReference>
<comment type="caution">
    <text evidence="1">The sequence shown here is derived from an EMBL/GenBank/DDBJ whole genome shotgun (WGS) entry which is preliminary data.</text>
</comment>
<accession>A0ABX1F882</accession>
<keyword evidence="2" id="KW-1185">Reference proteome</keyword>
<evidence type="ECO:0008006" key="3">
    <source>
        <dbReference type="Google" id="ProtNLM"/>
    </source>
</evidence>
<evidence type="ECO:0000313" key="1">
    <source>
        <dbReference type="EMBL" id="NKE48621.1"/>
    </source>
</evidence>
<dbReference type="Proteomes" id="UP000765160">
    <property type="component" value="Unassembled WGS sequence"/>
</dbReference>
<dbReference type="Pfam" id="PF21983">
    <property type="entry name" value="NikA-like"/>
    <property type="match status" value="1"/>
</dbReference>
<organism evidence="1 2">
    <name type="scientific">Falsiroseomonas frigidaquae</name>
    <dbReference type="NCBI Taxonomy" id="487318"/>
    <lineage>
        <taxon>Bacteria</taxon>
        <taxon>Pseudomonadati</taxon>
        <taxon>Pseudomonadota</taxon>
        <taxon>Alphaproteobacteria</taxon>
        <taxon>Acetobacterales</taxon>
        <taxon>Roseomonadaceae</taxon>
        <taxon>Falsiroseomonas</taxon>
    </lineage>
</organism>
<dbReference type="RefSeq" id="WP_168055196.1">
    <property type="nucleotide sequence ID" value="NZ_JAATJR010000011.1"/>
</dbReference>
<proteinExistence type="predicted"/>
<gene>
    <name evidence="1" type="ORF">HB662_27890</name>
</gene>
<sequence>MGKPRKPKTTPISIRLTDAERDELIGRAGQRNLSDYIRACLFGMAAKARNAKAPAPASRELAHILARLGASDLGPSLRELAYAAKIGALPVTPEVEGAIKSSCDAIVALRAELMQAVGLKEDRVP</sequence>
<name>A0ABX1F882_9PROT</name>
<evidence type="ECO:0000313" key="2">
    <source>
        <dbReference type="Proteomes" id="UP000765160"/>
    </source>
</evidence>
<protein>
    <recommendedName>
        <fullName evidence="3">Mobilization protein</fullName>
    </recommendedName>
</protein>